<name>A0A9D6DNF0_9BACT</name>
<evidence type="ECO:0000259" key="7">
    <source>
        <dbReference type="Pfam" id="PF04563"/>
    </source>
</evidence>
<dbReference type="GO" id="GO:0000428">
    <property type="term" value="C:DNA-directed RNA polymerase complex"/>
    <property type="evidence" value="ECO:0007669"/>
    <property type="project" value="UniProtKB-KW"/>
</dbReference>
<dbReference type="Proteomes" id="UP000786662">
    <property type="component" value="Unassembled WGS sequence"/>
</dbReference>
<evidence type="ECO:0000313" key="9">
    <source>
        <dbReference type="Proteomes" id="UP000786662"/>
    </source>
</evidence>
<dbReference type="AlphaFoldDB" id="A0A9D6DNF0"/>
<feature type="domain" description="RNA polymerase beta subunit protrusion" evidence="7">
    <location>
        <begin position="18"/>
        <end position="387"/>
    </location>
</feature>
<evidence type="ECO:0000256" key="2">
    <source>
        <dbReference type="ARBA" id="ARBA00022478"/>
    </source>
</evidence>
<evidence type="ECO:0000313" key="8">
    <source>
        <dbReference type="EMBL" id="MBI2052420.1"/>
    </source>
</evidence>
<dbReference type="GO" id="GO:0032549">
    <property type="term" value="F:ribonucleoside binding"/>
    <property type="evidence" value="ECO:0007669"/>
    <property type="project" value="InterPro"/>
</dbReference>
<dbReference type="InterPro" id="IPR037034">
    <property type="entry name" value="RNA_pol_Rpb2_2_sf"/>
</dbReference>
<evidence type="ECO:0000256" key="4">
    <source>
        <dbReference type="ARBA" id="ARBA00022695"/>
    </source>
</evidence>
<feature type="non-terminal residue" evidence="8">
    <location>
        <position position="390"/>
    </location>
</feature>
<feature type="domain" description="RNA polymerase Rpb2" evidence="6">
    <location>
        <begin position="149"/>
        <end position="368"/>
    </location>
</feature>
<protein>
    <recommendedName>
        <fullName evidence="1">DNA-directed RNA polymerase</fullName>
        <ecNumber evidence="1">2.7.7.6</ecNumber>
    </recommendedName>
</protein>
<dbReference type="GO" id="GO:0006351">
    <property type="term" value="P:DNA-templated transcription"/>
    <property type="evidence" value="ECO:0007669"/>
    <property type="project" value="InterPro"/>
</dbReference>
<keyword evidence="4" id="KW-0548">Nucleotidyltransferase</keyword>
<reference evidence="8" key="1">
    <citation type="submission" date="2020-07" db="EMBL/GenBank/DDBJ databases">
        <title>Huge and variable diversity of episymbiotic CPR bacteria and DPANN archaea in groundwater ecosystems.</title>
        <authorList>
            <person name="He C.Y."/>
            <person name="Keren R."/>
            <person name="Whittaker M."/>
            <person name="Farag I.F."/>
            <person name="Doudna J."/>
            <person name="Cate J.H.D."/>
            <person name="Banfield J.F."/>
        </authorList>
    </citation>
    <scope>NUCLEOTIDE SEQUENCE</scope>
    <source>
        <strain evidence="8">NC_groundwater_191_Ag_S-0.1um_45_8</strain>
    </source>
</reference>
<accession>A0A9D6DNF0</accession>
<dbReference type="Pfam" id="PF04563">
    <property type="entry name" value="RNA_pol_Rpb2_1"/>
    <property type="match status" value="1"/>
</dbReference>
<dbReference type="InterPro" id="IPR015712">
    <property type="entry name" value="DNA-dir_RNA_pol_su2"/>
</dbReference>
<dbReference type="InterPro" id="IPR007644">
    <property type="entry name" value="RNA_pol_bsu_protrusion"/>
</dbReference>
<dbReference type="EMBL" id="JACOYY010000058">
    <property type="protein sequence ID" value="MBI2052420.1"/>
    <property type="molecule type" value="Genomic_DNA"/>
</dbReference>
<keyword evidence="2 8" id="KW-0240">DNA-directed RNA polymerase</keyword>
<keyword evidence="3" id="KW-0808">Transferase</keyword>
<dbReference type="Gene3D" id="3.90.1110.10">
    <property type="entry name" value="RNA polymerase Rpb2, domain 2"/>
    <property type="match status" value="1"/>
</dbReference>
<dbReference type="InterPro" id="IPR007642">
    <property type="entry name" value="RNA_pol_Rpb2_2"/>
</dbReference>
<sequence length="390" mass="44383">MKKKVFSSYKYKNFSLPNLLEVQINSYHWFLKKGLAELFEEISPIGDYTGANLELSFGNYYFDEPKYSQSESKDHFTSYEAPLRVKARLKNKRTNEIKEQEVYLGDFPLMTSRGTFIINGVERVIVSQLIRSSGVFFTLQNTRNKNQFGAKIIPNRGAWLEFETDYEGVISVKIDRKRKVPITSLLRIFGLAEDSDIIAAFSQYDAQTDPISAKEKKAGLIKSLTNSKSDSGLREDLESVSYIKSTLAKDPAKTAGEAYIEIYKRIRPGDLATVENAKSLIDAMFAAQRYDISEVGRWKMESRLRHIRGAEAAKLKNLTAEKDLNKSFGSKVMHLVDIVAIISEIIRLNNEPHAKPDDIDHLGNRRVRAMGELVQQRLRLGLARLERIAK</sequence>
<dbReference type="GO" id="GO:0003899">
    <property type="term" value="F:DNA-directed RNA polymerase activity"/>
    <property type="evidence" value="ECO:0007669"/>
    <property type="project" value="UniProtKB-EC"/>
</dbReference>
<dbReference type="GO" id="GO:0003677">
    <property type="term" value="F:DNA binding"/>
    <property type="evidence" value="ECO:0007669"/>
    <property type="project" value="InterPro"/>
</dbReference>
<evidence type="ECO:0000256" key="1">
    <source>
        <dbReference type="ARBA" id="ARBA00012418"/>
    </source>
</evidence>
<organism evidence="8 9">
    <name type="scientific">Candidatus Sungiibacteriota bacterium</name>
    <dbReference type="NCBI Taxonomy" id="2750080"/>
    <lineage>
        <taxon>Bacteria</taxon>
        <taxon>Candidatus Sungiibacteriota</taxon>
    </lineage>
</organism>
<dbReference type="PANTHER" id="PTHR20856">
    <property type="entry name" value="DNA-DIRECTED RNA POLYMERASE I SUBUNIT 2"/>
    <property type="match status" value="1"/>
</dbReference>
<dbReference type="SUPFAM" id="SSF64484">
    <property type="entry name" value="beta and beta-prime subunits of DNA dependent RNA-polymerase"/>
    <property type="match status" value="1"/>
</dbReference>
<keyword evidence="5" id="KW-0804">Transcription</keyword>
<proteinExistence type="predicted"/>
<comment type="caution">
    <text evidence="8">The sequence shown here is derived from an EMBL/GenBank/DDBJ whole genome shotgun (WGS) entry which is preliminary data.</text>
</comment>
<dbReference type="Gene3D" id="3.90.1100.10">
    <property type="match status" value="2"/>
</dbReference>
<gene>
    <name evidence="8" type="ORF">HYT38_01950</name>
</gene>
<evidence type="ECO:0000256" key="5">
    <source>
        <dbReference type="ARBA" id="ARBA00023163"/>
    </source>
</evidence>
<dbReference type="Pfam" id="PF04561">
    <property type="entry name" value="RNA_pol_Rpb2_2"/>
    <property type="match status" value="1"/>
</dbReference>
<evidence type="ECO:0000256" key="3">
    <source>
        <dbReference type="ARBA" id="ARBA00022679"/>
    </source>
</evidence>
<evidence type="ECO:0000259" key="6">
    <source>
        <dbReference type="Pfam" id="PF04561"/>
    </source>
</evidence>
<dbReference type="EC" id="2.7.7.6" evidence="1"/>